<evidence type="ECO:0000256" key="4">
    <source>
        <dbReference type="ARBA" id="ARBA00022833"/>
    </source>
</evidence>
<dbReference type="GO" id="GO:0000139">
    <property type="term" value="C:Golgi membrane"/>
    <property type="evidence" value="ECO:0007669"/>
    <property type="project" value="GOC"/>
</dbReference>
<keyword evidence="3 5" id="KW-0863">Zinc-finger</keyword>
<evidence type="ECO:0000313" key="10">
    <source>
        <dbReference type="Proteomes" id="UP000886998"/>
    </source>
</evidence>
<feature type="compositionally biased region" description="Basic and acidic residues" evidence="7">
    <location>
        <begin position="404"/>
        <end position="417"/>
    </location>
</feature>
<feature type="compositionally biased region" description="Low complexity" evidence="7">
    <location>
        <begin position="184"/>
        <end position="199"/>
    </location>
</feature>
<dbReference type="GO" id="GO:0005096">
    <property type="term" value="F:GTPase activator activity"/>
    <property type="evidence" value="ECO:0007669"/>
    <property type="project" value="UniProtKB-KW"/>
</dbReference>
<dbReference type="InterPro" id="IPR038508">
    <property type="entry name" value="ArfGAP_dom_sf"/>
</dbReference>
<evidence type="ECO:0000256" key="2">
    <source>
        <dbReference type="ARBA" id="ARBA00022723"/>
    </source>
</evidence>
<dbReference type="EMBL" id="BMAV01012162">
    <property type="protein sequence ID" value="GFY58574.1"/>
    <property type="molecule type" value="Genomic_DNA"/>
</dbReference>
<feature type="compositionally biased region" description="Polar residues" evidence="7">
    <location>
        <begin position="173"/>
        <end position="183"/>
    </location>
</feature>
<dbReference type="Pfam" id="PF01412">
    <property type="entry name" value="ArfGap"/>
    <property type="match status" value="1"/>
</dbReference>
<dbReference type="CDD" id="cd08831">
    <property type="entry name" value="ArfGap_ArfGap2_3_like"/>
    <property type="match status" value="1"/>
</dbReference>
<dbReference type="SUPFAM" id="SSF57863">
    <property type="entry name" value="ArfGap/RecO-like zinc finger"/>
    <property type="match status" value="1"/>
</dbReference>
<protein>
    <submittedName>
        <fullName evidence="9">ADP-ribosylation factor GTPase-activating protein 2</fullName>
    </submittedName>
</protein>
<evidence type="ECO:0000256" key="7">
    <source>
        <dbReference type="SAM" id="MobiDB-lite"/>
    </source>
</evidence>
<dbReference type="PRINTS" id="PR00405">
    <property type="entry name" value="REVINTRACTNG"/>
</dbReference>
<proteinExistence type="predicted"/>
<keyword evidence="1" id="KW-0343">GTPase activation</keyword>
<dbReference type="OrthoDB" id="983479at2759"/>
<evidence type="ECO:0000256" key="5">
    <source>
        <dbReference type="PROSITE-ProRule" id="PRU00288"/>
    </source>
</evidence>
<evidence type="ECO:0000313" key="9">
    <source>
        <dbReference type="EMBL" id="GFY58574.1"/>
    </source>
</evidence>
<evidence type="ECO:0000256" key="1">
    <source>
        <dbReference type="ARBA" id="ARBA00022468"/>
    </source>
</evidence>
<feature type="compositionally biased region" description="Polar residues" evidence="7">
    <location>
        <begin position="422"/>
        <end position="432"/>
    </location>
</feature>
<keyword evidence="10" id="KW-1185">Reference proteome</keyword>
<comment type="caution">
    <text evidence="9">The sequence shown here is derived from an EMBL/GenBank/DDBJ whole genome shotgun (WGS) entry which is preliminary data.</text>
</comment>
<evidence type="ECO:0000256" key="6">
    <source>
        <dbReference type="SAM" id="Coils"/>
    </source>
</evidence>
<dbReference type="AlphaFoldDB" id="A0A8X6XTU8"/>
<evidence type="ECO:0000259" key="8">
    <source>
        <dbReference type="PROSITE" id="PS50115"/>
    </source>
</evidence>
<evidence type="ECO:0000256" key="3">
    <source>
        <dbReference type="ARBA" id="ARBA00022771"/>
    </source>
</evidence>
<dbReference type="GO" id="GO:0008270">
    <property type="term" value="F:zinc ion binding"/>
    <property type="evidence" value="ECO:0007669"/>
    <property type="project" value="UniProtKB-KW"/>
</dbReference>
<feature type="coiled-coil region" evidence="6">
    <location>
        <begin position="238"/>
        <end position="268"/>
    </location>
</feature>
<dbReference type="GO" id="GO:0048205">
    <property type="term" value="P:COPI coating of Golgi vesicle"/>
    <property type="evidence" value="ECO:0007669"/>
    <property type="project" value="TreeGrafter"/>
</dbReference>
<feature type="region of interest" description="Disordered" evidence="7">
    <location>
        <begin position="471"/>
        <end position="498"/>
    </location>
</feature>
<reference evidence="9" key="1">
    <citation type="submission" date="2020-08" db="EMBL/GenBank/DDBJ databases">
        <title>Multicomponent nature underlies the extraordinary mechanical properties of spider dragline silk.</title>
        <authorList>
            <person name="Kono N."/>
            <person name="Nakamura H."/>
            <person name="Mori M."/>
            <person name="Yoshida Y."/>
            <person name="Ohtoshi R."/>
            <person name="Malay A.D."/>
            <person name="Moran D.A.P."/>
            <person name="Tomita M."/>
            <person name="Numata K."/>
            <person name="Arakawa K."/>
        </authorList>
    </citation>
    <scope>NUCLEOTIDE SEQUENCE</scope>
</reference>
<sequence>MAEEKPCKNDIAAVFKRLRSITSNKVCFDCGAKNPTWASVTYGVFICMDCSAVHRSLGVHLSFVRSTQLDTNWTWLQLRAMQVGGNSNALVFFQQHGCGSRDAQQKYNSRAAQLYREKLHHQAVSAMRVHGTKLHIDIPHAEIPSSPEKKECDFFHDVDEAQLYHTDSKNSARQELSNGSCLKSSDSNLNTNNNTDSNLEVTLEPTTPRSSEPKKSTIGGRKPVSAKKGLGGKKGLGAQRVTANFDDIEKEAEKLDRLREQAESETNVELPPEEQEKHIASVRLAYKDLSLEQKKTEEKLRQVNPQKAEQLERLGMGFSGRNAAHVAHSAASDMKLIAQETPGGTQKNKDVDTDDDFEFLSFTSGPPKYGDSPFISRDSSYRINEVTAKFSWVDEKIEKKKSTVDNLVPKDSRDTSGRARKSASTSNLGNSDEAQKKFGNAKGISSDQFFGPSKETEFERKLMLSQFEGSSSISSDDLFGNDSSRRSQSASSYNTPNLYDIKEGVRDGVTRVAGRLSSIANGVMNSLQDRYGY</sequence>
<keyword evidence="2" id="KW-0479">Metal-binding</keyword>
<feature type="domain" description="Arf-GAP" evidence="8">
    <location>
        <begin position="12"/>
        <end position="119"/>
    </location>
</feature>
<dbReference type="SMART" id="SM00105">
    <property type="entry name" value="ArfGap"/>
    <property type="match status" value="1"/>
</dbReference>
<dbReference type="FunFam" id="1.10.220.150:FF:000004">
    <property type="entry name" value="Putative ADP-ribosylation factor GTPase-activating protein 2"/>
    <property type="match status" value="1"/>
</dbReference>
<dbReference type="InterPro" id="IPR037278">
    <property type="entry name" value="ARFGAP/RecO"/>
</dbReference>
<feature type="region of interest" description="Disordered" evidence="7">
    <location>
        <begin position="404"/>
        <end position="435"/>
    </location>
</feature>
<dbReference type="PROSITE" id="PS50115">
    <property type="entry name" value="ARFGAP"/>
    <property type="match status" value="1"/>
</dbReference>
<dbReference type="InterPro" id="IPR001164">
    <property type="entry name" value="ArfGAP_dom"/>
</dbReference>
<name>A0A8X6XTU8_9ARAC</name>
<feature type="region of interest" description="Disordered" evidence="7">
    <location>
        <begin position="166"/>
        <end position="237"/>
    </location>
</feature>
<keyword evidence="4" id="KW-0862">Zinc</keyword>
<dbReference type="Gene3D" id="1.10.220.150">
    <property type="entry name" value="Arf GTPase activating protein"/>
    <property type="match status" value="1"/>
</dbReference>
<keyword evidence="6" id="KW-0175">Coiled coil</keyword>
<dbReference type="PANTHER" id="PTHR45686">
    <property type="entry name" value="ADP-RIBOSYLATION FACTOR GTPASE ACTIVATING PROTEIN 3, ISOFORM H-RELATED"/>
    <property type="match status" value="1"/>
</dbReference>
<accession>A0A8X6XTU8</accession>
<dbReference type="PANTHER" id="PTHR45686:SF4">
    <property type="entry name" value="ADP-RIBOSYLATION FACTOR GTPASE ACTIVATING PROTEIN 3, ISOFORM H"/>
    <property type="match status" value="1"/>
</dbReference>
<gene>
    <name evidence="9" type="primary">Arfgap2</name>
    <name evidence="9" type="ORF">TNIN_123661</name>
</gene>
<dbReference type="Proteomes" id="UP000886998">
    <property type="component" value="Unassembled WGS sequence"/>
</dbReference>
<organism evidence="9 10">
    <name type="scientific">Trichonephila inaurata madagascariensis</name>
    <dbReference type="NCBI Taxonomy" id="2747483"/>
    <lineage>
        <taxon>Eukaryota</taxon>
        <taxon>Metazoa</taxon>
        <taxon>Ecdysozoa</taxon>
        <taxon>Arthropoda</taxon>
        <taxon>Chelicerata</taxon>
        <taxon>Arachnida</taxon>
        <taxon>Araneae</taxon>
        <taxon>Araneomorphae</taxon>
        <taxon>Entelegynae</taxon>
        <taxon>Araneoidea</taxon>
        <taxon>Nephilidae</taxon>
        <taxon>Trichonephila</taxon>
        <taxon>Trichonephila inaurata</taxon>
    </lineage>
</organism>